<dbReference type="Gene3D" id="3.40.640.10">
    <property type="entry name" value="Type I PLP-dependent aspartate aminotransferase-like (Major domain)"/>
    <property type="match status" value="1"/>
</dbReference>
<dbReference type="InterPro" id="IPR015422">
    <property type="entry name" value="PyrdxlP-dep_Trfase_small"/>
</dbReference>
<evidence type="ECO:0000256" key="10">
    <source>
        <dbReference type="SAM" id="Coils"/>
    </source>
</evidence>
<dbReference type="InterPro" id="IPR020578">
    <property type="entry name" value="Aminotrans_V_PyrdxlP_BS"/>
</dbReference>
<evidence type="ECO:0000256" key="3">
    <source>
        <dbReference type="ARBA" id="ARBA00011738"/>
    </source>
</evidence>
<comment type="subunit">
    <text evidence="3">Homodimer.</text>
</comment>
<dbReference type="PIRSF" id="PIRSF005572">
    <property type="entry name" value="NifS"/>
    <property type="match status" value="1"/>
</dbReference>
<dbReference type="NCBIfam" id="TIGR03402">
    <property type="entry name" value="FeS_nifS"/>
    <property type="match status" value="1"/>
</dbReference>
<evidence type="ECO:0000313" key="12">
    <source>
        <dbReference type="EMBL" id="GAG68659.1"/>
    </source>
</evidence>
<organism evidence="12">
    <name type="scientific">marine sediment metagenome</name>
    <dbReference type="NCBI Taxonomy" id="412755"/>
    <lineage>
        <taxon>unclassified sequences</taxon>
        <taxon>metagenomes</taxon>
        <taxon>ecological metagenomes</taxon>
    </lineage>
</organism>
<evidence type="ECO:0000256" key="9">
    <source>
        <dbReference type="ARBA" id="ARBA00023014"/>
    </source>
</evidence>
<dbReference type="EC" id="2.8.1.7" evidence="4"/>
<evidence type="ECO:0000256" key="5">
    <source>
        <dbReference type="ARBA" id="ARBA00022679"/>
    </source>
</evidence>
<dbReference type="PANTHER" id="PTHR11601:SF34">
    <property type="entry name" value="CYSTEINE DESULFURASE"/>
    <property type="match status" value="1"/>
</dbReference>
<reference evidence="12" key="1">
    <citation type="journal article" date="2014" name="Front. Microbiol.">
        <title>High frequency of phylogenetically diverse reductive dehalogenase-homologous genes in deep subseafloor sedimentary metagenomes.</title>
        <authorList>
            <person name="Kawai M."/>
            <person name="Futagami T."/>
            <person name="Toyoda A."/>
            <person name="Takaki Y."/>
            <person name="Nishi S."/>
            <person name="Hori S."/>
            <person name="Arai W."/>
            <person name="Tsubouchi T."/>
            <person name="Morono Y."/>
            <person name="Uchiyama I."/>
            <person name="Ito T."/>
            <person name="Fujiyama A."/>
            <person name="Inagaki F."/>
            <person name="Takami H."/>
        </authorList>
    </citation>
    <scope>NUCLEOTIDE SEQUENCE</scope>
    <source>
        <strain evidence="12">Expedition CK06-06</strain>
    </source>
</reference>
<dbReference type="SUPFAM" id="SSF53383">
    <property type="entry name" value="PLP-dependent transferases"/>
    <property type="match status" value="1"/>
</dbReference>
<dbReference type="InterPro" id="IPR017772">
    <property type="entry name" value="Cys_deSase_NifS_bac/arc"/>
</dbReference>
<keyword evidence="6" id="KW-0479">Metal-binding</keyword>
<dbReference type="GO" id="GO:0006520">
    <property type="term" value="P:amino acid metabolic process"/>
    <property type="evidence" value="ECO:0007669"/>
    <property type="project" value="InterPro"/>
</dbReference>
<dbReference type="FunFam" id="3.40.640.10:FF:000084">
    <property type="entry name" value="IscS-like cysteine desulfurase"/>
    <property type="match status" value="1"/>
</dbReference>
<evidence type="ECO:0000256" key="2">
    <source>
        <dbReference type="ARBA" id="ARBA00006490"/>
    </source>
</evidence>
<dbReference type="Gene3D" id="1.10.260.50">
    <property type="match status" value="1"/>
</dbReference>
<dbReference type="PANTHER" id="PTHR11601">
    <property type="entry name" value="CYSTEINE DESULFURYLASE FAMILY MEMBER"/>
    <property type="match status" value="1"/>
</dbReference>
<gene>
    <name evidence="12" type="ORF">S01H4_15337</name>
</gene>
<dbReference type="GO" id="GO:0030170">
    <property type="term" value="F:pyridoxal phosphate binding"/>
    <property type="evidence" value="ECO:0007669"/>
    <property type="project" value="InterPro"/>
</dbReference>
<proteinExistence type="inferred from homology"/>
<dbReference type="InterPro" id="IPR015424">
    <property type="entry name" value="PyrdxlP-dep_Trfase"/>
</dbReference>
<dbReference type="AlphaFoldDB" id="X0ZH47"/>
<comment type="cofactor">
    <cofactor evidence="1">
        <name>pyridoxal 5'-phosphate</name>
        <dbReference type="ChEBI" id="CHEBI:597326"/>
    </cofactor>
</comment>
<dbReference type="Pfam" id="PF00266">
    <property type="entry name" value="Aminotran_5"/>
    <property type="match status" value="1"/>
</dbReference>
<keyword evidence="10" id="KW-0175">Coiled coil</keyword>
<comment type="similarity">
    <text evidence="2">Belongs to the class-V pyridoxal-phosphate-dependent aminotransferase family. NifS/IscS subfamily.</text>
</comment>
<evidence type="ECO:0000256" key="4">
    <source>
        <dbReference type="ARBA" id="ARBA00012239"/>
    </source>
</evidence>
<dbReference type="GO" id="GO:0046872">
    <property type="term" value="F:metal ion binding"/>
    <property type="evidence" value="ECO:0007669"/>
    <property type="project" value="UniProtKB-KW"/>
</dbReference>
<sequence>IIFTSSGTESDNAAINGVLAAAADKRKIITSRVEHPAVLSTCRELESHAYTVVELSVDKQGRLDLDEFEEQIDDDTALVTIMYANNETGVIFPIEQIAELVKSKGSVFHTDAVQAVGKIPLNLSKSNIDLLSLSGHKLHAPKGVGALYVRKGTRIKPFMLGGHQEAGKRAGTENVPGIVGLGKACALAARNIKEENERVRKLRDKLEKAILKSCPDSQLNGDPDNRLPNTSNISFEYIEGESILLMLDKFGICASSGSACTSGSLEPSHVLRAMGVPFTAAHGSIRFSLSRYNTEKEVDYTIEKMPEIVNKLRKLSPFVTK</sequence>
<keyword evidence="7" id="KW-0663">Pyridoxal phosphate</keyword>
<dbReference type="InterPro" id="IPR016454">
    <property type="entry name" value="Cysteine_dSase"/>
</dbReference>
<dbReference type="InterPro" id="IPR000192">
    <property type="entry name" value="Aminotrans_V_dom"/>
</dbReference>
<evidence type="ECO:0000256" key="7">
    <source>
        <dbReference type="ARBA" id="ARBA00022898"/>
    </source>
</evidence>
<protein>
    <recommendedName>
        <fullName evidence="4">cysteine desulfurase</fullName>
        <ecNumber evidence="4">2.8.1.7</ecNumber>
    </recommendedName>
</protein>
<dbReference type="Gene3D" id="3.90.1150.10">
    <property type="entry name" value="Aspartate Aminotransferase, domain 1"/>
    <property type="match status" value="1"/>
</dbReference>
<evidence type="ECO:0000256" key="8">
    <source>
        <dbReference type="ARBA" id="ARBA00023004"/>
    </source>
</evidence>
<accession>X0ZH47</accession>
<keyword evidence="9" id="KW-0411">Iron-sulfur</keyword>
<feature type="coiled-coil region" evidence="10">
    <location>
        <begin position="185"/>
        <end position="212"/>
    </location>
</feature>
<dbReference type="EMBL" id="BART01006723">
    <property type="protein sequence ID" value="GAG68659.1"/>
    <property type="molecule type" value="Genomic_DNA"/>
</dbReference>
<dbReference type="PROSITE" id="PS00595">
    <property type="entry name" value="AA_TRANSFER_CLASS_5"/>
    <property type="match status" value="1"/>
</dbReference>
<dbReference type="GO" id="GO:0031071">
    <property type="term" value="F:cysteine desulfurase activity"/>
    <property type="evidence" value="ECO:0007669"/>
    <property type="project" value="UniProtKB-EC"/>
</dbReference>
<evidence type="ECO:0000256" key="6">
    <source>
        <dbReference type="ARBA" id="ARBA00022723"/>
    </source>
</evidence>
<feature type="domain" description="Aminotransferase class V" evidence="11">
    <location>
        <begin position="1"/>
        <end position="300"/>
    </location>
</feature>
<comment type="caution">
    <text evidence="12">The sequence shown here is derived from an EMBL/GenBank/DDBJ whole genome shotgun (WGS) entry which is preliminary data.</text>
</comment>
<dbReference type="InterPro" id="IPR015421">
    <property type="entry name" value="PyrdxlP-dep_Trfase_major"/>
</dbReference>
<dbReference type="GO" id="GO:0051536">
    <property type="term" value="F:iron-sulfur cluster binding"/>
    <property type="evidence" value="ECO:0007669"/>
    <property type="project" value="UniProtKB-KW"/>
</dbReference>
<keyword evidence="5" id="KW-0808">Transferase</keyword>
<name>X0ZH47_9ZZZZ</name>
<keyword evidence="8" id="KW-0408">Iron</keyword>
<evidence type="ECO:0000259" key="11">
    <source>
        <dbReference type="Pfam" id="PF00266"/>
    </source>
</evidence>
<feature type="non-terminal residue" evidence="12">
    <location>
        <position position="1"/>
    </location>
</feature>
<evidence type="ECO:0000256" key="1">
    <source>
        <dbReference type="ARBA" id="ARBA00001933"/>
    </source>
</evidence>